<evidence type="ECO:0000256" key="1">
    <source>
        <dbReference type="ARBA" id="ARBA00008467"/>
    </source>
</evidence>
<feature type="domain" description="Ketosynthase family 3 (KS3)" evidence="5">
    <location>
        <begin position="3"/>
        <end position="417"/>
    </location>
</feature>
<dbReference type="OrthoDB" id="9808669at2"/>
<dbReference type="Pfam" id="PF00109">
    <property type="entry name" value="ketoacyl-synt"/>
    <property type="match status" value="1"/>
</dbReference>
<dbReference type="EMBL" id="PVZG01000012">
    <property type="protein sequence ID" value="PRY25780.1"/>
    <property type="molecule type" value="Genomic_DNA"/>
</dbReference>
<dbReference type="PROSITE" id="PS52004">
    <property type="entry name" value="KS3_2"/>
    <property type="match status" value="1"/>
</dbReference>
<protein>
    <submittedName>
        <fullName evidence="6">Minimal PKS ketosynthase (KS/KS alpha)</fullName>
    </submittedName>
</protein>
<dbReference type="AlphaFoldDB" id="A0A2T0RX96"/>
<dbReference type="InterPro" id="IPR014030">
    <property type="entry name" value="Ketoacyl_synth_N"/>
</dbReference>
<comment type="similarity">
    <text evidence="1 4">Belongs to the thiolase-like superfamily. Beta-ketoacyl-ACP synthases family.</text>
</comment>
<dbReference type="GO" id="GO:0004315">
    <property type="term" value="F:3-oxoacyl-[acyl-carrier-protein] synthase activity"/>
    <property type="evidence" value="ECO:0007669"/>
    <property type="project" value="InterPro"/>
</dbReference>
<dbReference type="Proteomes" id="UP000239209">
    <property type="component" value="Unassembled WGS sequence"/>
</dbReference>
<evidence type="ECO:0000256" key="2">
    <source>
        <dbReference type="ARBA" id="ARBA00022679"/>
    </source>
</evidence>
<dbReference type="InterPro" id="IPR020841">
    <property type="entry name" value="PKS_Beta-ketoAc_synthase_dom"/>
</dbReference>
<proteinExistence type="inferred from homology"/>
<dbReference type="PROSITE" id="PS00606">
    <property type="entry name" value="KS3_1"/>
    <property type="match status" value="1"/>
</dbReference>
<dbReference type="CDD" id="cd00834">
    <property type="entry name" value="KAS_I_II"/>
    <property type="match status" value="1"/>
</dbReference>
<dbReference type="FunFam" id="3.40.47.10:FF:000018">
    <property type="entry name" value="3-oxoacyl-[acyl-carrier-protein] synthase 2"/>
    <property type="match status" value="1"/>
</dbReference>
<gene>
    <name evidence="6" type="ORF">CLV70_112146</name>
</gene>
<dbReference type="InterPro" id="IPR014031">
    <property type="entry name" value="Ketoacyl_synth_C"/>
</dbReference>
<dbReference type="PANTHER" id="PTHR11712">
    <property type="entry name" value="POLYKETIDE SYNTHASE-RELATED"/>
    <property type="match status" value="1"/>
</dbReference>
<keyword evidence="3" id="KW-0012">Acyltransferase</keyword>
<comment type="caution">
    <text evidence="6">The sequence shown here is derived from an EMBL/GenBank/DDBJ whole genome shotgun (WGS) entry which is preliminary data.</text>
</comment>
<dbReference type="InterPro" id="IPR018201">
    <property type="entry name" value="Ketoacyl_synth_AS"/>
</dbReference>
<keyword evidence="2 4" id="KW-0808">Transferase</keyword>
<dbReference type="InterPro" id="IPR000794">
    <property type="entry name" value="Beta-ketoacyl_synthase"/>
</dbReference>
<sequence length="422" mass="44610">MAERRVVVTGIGVVAPGTPGREAFWERILSGVPATRRATLFDPTGFRSQVAAECDFDPVAGGLSAQEIRRNDRFAQFALVAGTEAIADSGLDPLRWDGDQVGVSVGSAVGATTRLETEYVAVSDRGRNWEVDGRYAMPFMYSVFVPSALVTEVSMKFGAHGPATMISTGCTSGIDAIGHAAQQIIDGEADVMLAGGSESPISPISYACFDAIRATSPHNDDPVRASRPFDNTRQGFVMGEGCAMLVLEEYERAKARHAAIYCEVAGYASRANAFHMTGLHPDGLELAEAIRLAMSQAGVAPEQLGYISAHGSGTKQNDRHETGAYKRILGDAAYRTPISSIKSMLGHSLGAIGALEMAACALAIDRGSVPPTANLYEPDPECDLDYVPVEARDVAVPHALSVGSGFGGFQSAMVFSEVGRSR</sequence>
<dbReference type="Pfam" id="PF02801">
    <property type="entry name" value="Ketoacyl-synt_C"/>
    <property type="match status" value="1"/>
</dbReference>
<dbReference type="Gene3D" id="3.40.47.10">
    <property type="match status" value="2"/>
</dbReference>
<organism evidence="6 7">
    <name type="scientific">Pseudosporangium ferrugineum</name>
    <dbReference type="NCBI Taxonomy" id="439699"/>
    <lineage>
        <taxon>Bacteria</taxon>
        <taxon>Bacillati</taxon>
        <taxon>Actinomycetota</taxon>
        <taxon>Actinomycetes</taxon>
        <taxon>Micromonosporales</taxon>
        <taxon>Micromonosporaceae</taxon>
        <taxon>Pseudosporangium</taxon>
    </lineage>
</organism>
<dbReference type="GO" id="GO:0030497">
    <property type="term" value="P:fatty acid elongation"/>
    <property type="evidence" value="ECO:0007669"/>
    <property type="project" value="UniProtKB-ARBA"/>
</dbReference>
<dbReference type="NCBIfam" id="NF005589">
    <property type="entry name" value="PRK07314.1"/>
    <property type="match status" value="1"/>
</dbReference>
<evidence type="ECO:0000313" key="6">
    <source>
        <dbReference type="EMBL" id="PRY25780.1"/>
    </source>
</evidence>
<dbReference type="InterPro" id="IPR016039">
    <property type="entry name" value="Thiolase-like"/>
</dbReference>
<keyword evidence="7" id="KW-1185">Reference proteome</keyword>
<evidence type="ECO:0000313" key="7">
    <source>
        <dbReference type="Proteomes" id="UP000239209"/>
    </source>
</evidence>
<dbReference type="FunFam" id="3.40.47.10:FF:000029">
    <property type="entry name" value="3-oxoacyl-[acyl-carrier-protein] synthase 1"/>
    <property type="match status" value="1"/>
</dbReference>
<evidence type="ECO:0000256" key="4">
    <source>
        <dbReference type="RuleBase" id="RU003694"/>
    </source>
</evidence>
<dbReference type="SMART" id="SM00825">
    <property type="entry name" value="PKS_KS"/>
    <property type="match status" value="1"/>
</dbReference>
<dbReference type="PANTHER" id="PTHR11712:SF336">
    <property type="entry name" value="3-OXOACYL-[ACYL-CARRIER-PROTEIN] SYNTHASE, MITOCHONDRIAL"/>
    <property type="match status" value="1"/>
</dbReference>
<dbReference type="SUPFAM" id="SSF53901">
    <property type="entry name" value="Thiolase-like"/>
    <property type="match status" value="2"/>
</dbReference>
<evidence type="ECO:0000256" key="3">
    <source>
        <dbReference type="ARBA" id="ARBA00023315"/>
    </source>
</evidence>
<name>A0A2T0RX96_9ACTN</name>
<accession>A0A2T0RX96</accession>
<reference evidence="6 7" key="1">
    <citation type="submission" date="2018-03" db="EMBL/GenBank/DDBJ databases">
        <title>Genomic Encyclopedia of Archaeal and Bacterial Type Strains, Phase II (KMG-II): from individual species to whole genera.</title>
        <authorList>
            <person name="Goeker M."/>
        </authorList>
    </citation>
    <scope>NUCLEOTIDE SEQUENCE [LARGE SCALE GENOMIC DNA]</scope>
    <source>
        <strain evidence="6 7">DSM 45348</strain>
    </source>
</reference>
<dbReference type="GO" id="GO:0005829">
    <property type="term" value="C:cytosol"/>
    <property type="evidence" value="ECO:0007669"/>
    <property type="project" value="TreeGrafter"/>
</dbReference>
<dbReference type="RefSeq" id="WP_106128966.1">
    <property type="nucleotide sequence ID" value="NZ_PVZG01000012.1"/>
</dbReference>
<evidence type="ECO:0000259" key="5">
    <source>
        <dbReference type="PROSITE" id="PS52004"/>
    </source>
</evidence>